<feature type="transmembrane region" description="Helical" evidence="5">
    <location>
        <begin position="26"/>
        <end position="47"/>
    </location>
</feature>
<organism evidence="6 8">
    <name type="scientific">Bacteroides caccae</name>
    <dbReference type="NCBI Taxonomy" id="47678"/>
    <lineage>
        <taxon>Bacteria</taxon>
        <taxon>Pseudomonadati</taxon>
        <taxon>Bacteroidota</taxon>
        <taxon>Bacteroidia</taxon>
        <taxon>Bacteroidales</taxon>
        <taxon>Bacteroidaceae</taxon>
        <taxon>Bacteroides</taxon>
    </lineage>
</organism>
<evidence type="ECO:0000313" key="7">
    <source>
        <dbReference type="EMBL" id="UVQ96672.1"/>
    </source>
</evidence>
<feature type="transmembrane region" description="Helical" evidence="5">
    <location>
        <begin position="211"/>
        <end position="233"/>
    </location>
</feature>
<evidence type="ECO:0000256" key="2">
    <source>
        <dbReference type="ARBA" id="ARBA00022692"/>
    </source>
</evidence>
<evidence type="ECO:0008006" key="9">
    <source>
        <dbReference type="Google" id="ProtNLM"/>
    </source>
</evidence>
<dbReference type="PANTHER" id="PTHR23501:SF5">
    <property type="entry name" value="TRANSPORT PROTEIN"/>
    <property type="match status" value="1"/>
</dbReference>
<keyword evidence="3 5" id="KW-1133">Transmembrane helix</keyword>
<dbReference type="AlphaFoldDB" id="A0A414FGR4"/>
<evidence type="ECO:0000256" key="4">
    <source>
        <dbReference type="ARBA" id="ARBA00023136"/>
    </source>
</evidence>
<feature type="transmembrane region" description="Helical" evidence="5">
    <location>
        <begin position="418"/>
        <end position="440"/>
    </location>
</feature>
<evidence type="ECO:0000313" key="8">
    <source>
        <dbReference type="Proteomes" id="UP000284689"/>
    </source>
</evidence>
<evidence type="ECO:0000256" key="3">
    <source>
        <dbReference type="ARBA" id="ARBA00022989"/>
    </source>
</evidence>
<dbReference type="EMBL" id="CP103166">
    <property type="protein sequence ID" value="UVQ96672.1"/>
    <property type="molecule type" value="Genomic_DNA"/>
</dbReference>
<feature type="transmembrane region" description="Helical" evidence="5">
    <location>
        <begin position="59"/>
        <end position="79"/>
    </location>
</feature>
<feature type="transmembrane region" description="Helical" evidence="5">
    <location>
        <begin position="245"/>
        <end position="265"/>
    </location>
</feature>
<sequence length="538" mass="62548">METPVLNGPFVMPMFRSFVPRKIQPWIYLFIAVTFQLSGGVYLGALNQMIGGMALMREDILMCMYANLAGMAIYFPLLFRMKFRFTNKTLLTSAALGVLVCNLIAPHITFLPLLWLICFIEGMCKIQGTFECMSNIQLWMTPKRDFTVFFPWLHIVVLGSIQLSDLITTYLMYHYHWTYMNLFIAGLMIIVLLIQTICVKHFRFMRKFPLFGIDWLGAALWAALLAEIAFLFNYGDWYDWWNSPVIRQLSVAILITLFFCIWRMLTIRHPFLEPKMWSYRYLLPLLGLITLVEAFLATEHVLEEVFYEEVMKYEELVSVQLAWFAIIGIVIGCVFSYWWMHIKHYNYVRLIIVGFLGLIGYLIGFYLTISTDIHISQLYLPTICRGFAYAVLSATFMVCLEEIMTFQHFFQSLSVFNMLHMVVGGVLGCAIYAQGLAYYVPDNLARYGAAIDHVSFSSSPFNLGHYMEEFISQMMEVSIKQIYGWVAYACIFLFLLLLLYDFPVRRSLKSMPSWKEVARDVKNSFWRTAQGTSKKINN</sequence>
<dbReference type="GO" id="GO:0005886">
    <property type="term" value="C:plasma membrane"/>
    <property type="evidence" value="ECO:0007669"/>
    <property type="project" value="TreeGrafter"/>
</dbReference>
<evidence type="ECO:0000256" key="1">
    <source>
        <dbReference type="ARBA" id="ARBA00004141"/>
    </source>
</evidence>
<evidence type="ECO:0000256" key="5">
    <source>
        <dbReference type="SAM" id="Phobius"/>
    </source>
</evidence>
<dbReference type="GO" id="GO:0022857">
    <property type="term" value="F:transmembrane transporter activity"/>
    <property type="evidence" value="ECO:0007669"/>
    <property type="project" value="TreeGrafter"/>
</dbReference>
<feature type="transmembrane region" description="Helical" evidence="5">
    <location>
        <begin position="149"/>
        <end position="173"/>
    </location>
</feature>
<dbReference type="EMBL" id="QSJD01000026">
    <property type="protein sequence ID" value="RHD46032.1"/>
    <property type="molecule type" value="Genomic_DNA"/>
</dbReference>
<dbReference type="PANTHER" id="PTHR23501">
    <property type="entry name" value="MAJOR FACILITATOR SUPERFAMILY"/>
    <property type="match status" value="1"/>
</dbReference>
<feature type="transmembrane region" description="Helical" evidence="5">
    <location>
        <begin position="91"/>
        <end position="117"/>
    </location>
</feature>
<name>A0A414FGR4_9BACE</name>
<feature type="transmembrane region" description="Helical" evidence="5">
    <location>
        <begin position="482"/>
        <end position="502"/>
    </location>
</feature>
<proteinExistence type="predicted"/>
<feature type="transmembrane region" description="Helical" evidence="5">
    <location>
        <begin position="179"/>
        <end position="199"/>
    </location>
</feature>
<gene>
    <name evidence="6" type="ORF">DW794_15220</name>
    <name evidence="7" type="ORF">NXW23_20745</name>
</gene>
<reference evidence="7" key="2">
    <citation type="submission" date="2022-08" db="EMBL/GenBank/DDBJ databases">
        <title>Genome Sequencing of Bacteroides fragilis Group Isolates with Nanopore Technology.</title>
        <authorList>
            <person name="Tisza M.J."/>
            <person name="Smith D."/>
            <person name="Dekker J.P."/>
        </authorList>
    </citation>
    <scope>NUCLEOTIDE SEQUENCE</scope>
    <source>
        <strain evidence="7">BFG-474</strain>
    </source>
</reference>
<feature type="transmembrane region" description="Helical" evidence="5">
    <location>
        <begin position="277"/>
        <end position="297"/>
    </location>
</feature>
<dbReference type="RefSeq" id="WP_122264872.1">
    <property type="nucleotide sequence ID" value="NZ_CAXYLJ010000038.1"/>
</dbReference>
<dbReference type="Proteomes" id="UP001060260">
    <property type="component" value="Chromosome"/>
</dbReference>
<reference evidence="6 8" key="1">
    <citation type="submission" date="2018-08" db="EMBL/GenBank/DDBJ databases">
        <title>A genome reference for cultivated species of the human gut microbiota.</title>
        <authorList>
            <person name="Zou Y."/>
            <person name="Xue W."/>
            <person name="Luo G."/>
        </authorList>
    </citation>
    <scope>NUCLEOTIDE SEQUENCE [LARGE SCALE GENOMIC DNA]</scope>
    <source>
        <strain evidence="6 8">AM31-16AC</strain>
    </source>
</reference>
<dbReference type="Proteomes" id="UP000284689">
    <property type="component" value="Unassembled WGS sequence"/>
</dbReference>
<protein>
    <recommendedName>
        <fullName evidence="9">Transport-related membrane protein</fullName>
    </recommendedName>
</protein>
<feature type="transmembrane region" description="Helical" evidence="5">
    <location>
        <begin position="387"/>
        <end position="406"/>
    </location>
</feature>
<comment type="subcellular location">
    <subcellularLocation>
        <location evidence="1">Membrane</location>
        <topology evidence="1">Multi-pass membrane protein</topology>
    </subcellularLocation>
</comment>
<feature type="transmembrane region" description="Helical" evidence="5">
    <location>
        <begin position="317"/>
        <end position="340"/>
    </location>
</feature>
<dbReference type="InterPro" id="IPR036259">
    <property type="entry name" value="MFS_trans_sf"/>
</dbReference>
<evidence type="ECO:0000313" key="6">
    <source>
        <dbReference type="EMBL" id="RHD46032.1"/>
    </source>
</evidence>
<dbReference type="SUPFAM" id="SSF103473">
    <property type="entry name" value="MFS general substrate transporter"/>
    <property type="match status" value="1"/>
</dbReference>
<keyword evidence="2 5" id="KW-0812">Transmembrane</keyword>
<feature type="transmembrane region" description="Helical" evidence="5">
    <location>
        <begin position="347"/>
        <end position="367"/>
    </location>
</feature>
<accession>A0A414FGR4</accession>
<keyword evidence="4 5" id="KW-0472">Membrane</keyword>